<dbReference type="PANTHER" id="PTHR43236:SF1">
    <property type="entry name" value="BLL7220 PROTEIN"/>
    <property type="match status" value="1"/>
</dbReference>
<accession>A0A929RSG6</accession>
<dbReference type="Proteomes" id="UP000759246">
    <property type="component" value="Unassembled WGS sequence"/>
</dbReference>
<sequence length="169" mass="18835">MNGIGEVLHVLRISAGRTQAEVAEHLGITQAAFSRYENDLREPDPDTLARIADAFGVTPEFLAHNFRAVGAVAAHAHMRRQRTARPGDWRRVEARLNILRMHAAYIASRIPLDAENHVPSISSESTTPVRAAQEVRYAWRLPIGPVRSLVRWLESAGVLIIEEALHSPR</sequence>
<protein>
    <submittedName>
        <fullName evidence="2">Helix-turn-helix transcriptional regulator</fullName>
    </submittedName>
</protein>
<reference evidence="2" key="1">
    <citation type="submission" date="2020-04" db="EMBL/GenBank/DDBJ databases">
        <title>Deep metagenomics examines the oral microbiome during advanced dental caries in children, revealing novel taxa and co-occurrences with host molecules.</title>
        <authorList>
            <person name="Baker J.L."/>
            <person name="Morton J.T."/>
            <person name="Dinis M."/>
            <person name="Alvarez R."/>
            <person name="Tran N.C."/>
            <person name="Knight R."/>
            <person name="Edlund A."/>
        </authorList>
    </citation>
    <scope>NUCLEOTIDE SEQUENCE</scope>
    <source>
        <strain evidence="2">JCVI_30_bin.13</strain>
    </source>
</reference>
<dbReference type="SUPFAM" id="SSF47413">
    <property type="entry name" value="lambda repressor-like DNA-binding domains"/>
    <property type="match status" value="1"/>
</dbReference>
<comment type="caution">
    <text evidence="2">The sequence shown here is derived from an EMBL/GenBank/DDBJ whole genome shotgun (WGS) entry which is preliminary data.</text>
</comment>
<evidence type="ECO:0000313" key="3">
    <source>
        <dbReference type="Proteomes" id="UP000759246"/>
    </source>
</evidence>
<evidence type="ECO:0000259" key="1">
    <source>
        <dbReference type="PROSITE" id="PS50943"/>
    </source>
</evidence>
<dbReference type="EMBL" id="JABZGF010000530">
    <property type="protein sequence ID" value="MBF0967516.1"/>
    <property type="molecule type" value="Genomic_DNA"/>
</dbReference>
<dbReference type="Pfam" id="PF01381">
    <property type="entry name" value="HTH_3"/>
    <property type="match status" value="1"/>
</dbReference>
<gene>
    <name evidence="2" type="ORF">HXK09_10400</name>
</gene>
<dbReference type="SMART" id="SM00530">
    <property type="entry name" value="HTH_XRE"/>
    <property type="match status" value="1"/>
</dbReference>
<dbReference type="Gene3D" id="1.10.260.40">
    <property type="entry name" value="lambda repressor-like DNA-binding domains"/>
    <property type="match status" value="1"/>
</dbReference>
<dbReference type="InterPro" id="IPR001387">
    <property type="entry name" value="Cro/C1-type_HTH"/>
</dbReference>
<dbReference type="CDD" id="cd00093">
    <property type="entry name" value="HTH_XRE"/>
    <property type="match status" value="1"/>
</dbReference>
<feature type="domain" description="HTH cro/C1-type" evidence="1">
    <location>
        <begin position="8"/>
        <end position="62"/>
    </location>
</feature>
<feature type="non-terminal residue" evidence="2">
    <location>
        <position position="169"/>
    </location>
</feature>
<dbReference type="AlphaFoldDB" id="A0A929RSG6"/>
<organism evidence="2 3">
    <name type="scientific">Actinomyces bouchesdurhonensis</name>
    <dbReference type="NCBI Taxonomy" id="1852361"/>
    <lineage>
        <taxon>Bacteria</taxon>
        <taxon>Bacillati</taxon>
        <taxon>Actinomycetota</taxon>
        <taxon>Actinomycetes</taxon>
        <taxon>Actinomycetales</taxon>
        <taxon>Actinomycetaceae</taxon>
        <taxon>Actinomyces</taxon>
    </lineage>
</organism>
<proteinExistence type="predicted"/>
<dbReference type="InterPro" id="IPR052345">
    <property type="entry name" value="Rad_response_metalloprotease"/>
</dbReference>
<dbReference type="GO" id="GO:0003677">
    <property type="term" value="F:DNA binding"/>
    <property type="evidence" value="ECO:0007669"/>
    <property type="project" value="InterPro"/>
</dbReference>
<name>A0A929RSG6_9ACTO</name>
<dbReference type="PANTHER" id="PTHR43236">
    <property type="entry name" value="ANTITOXIN HIGA1"/>
    <property type="match status" value="1"/>
</dbReference>
<dbReference type="InterPro" id="IPR010982">
    <property type="entry name" value="Lambda_DNA-bd_dom_sf"/>
</dbReference>
<dbReference type="PROSITE" id="PS50943">
    <property type="entry name" value="HTH_CROC1"/>
    <property type="match status" value="1"/>
</dbReference>
<evidence type="ECO:0000313" key="2">
    <source>
        <dbReference type="EMBL" id="MBF0967516.1"/>
    </source>
</evidence>